<keyword evidence="6" id="KW-1185">Reference proteome</keyword>
<comment type="similarity">
    <text evidence="1">Belongs to the LytR/CpsA/Psr (LCP) family.</text>
</comment>
<dbReference type="Proteomes" id="UP000218387">
    <property type="component" value="Chromosome"/>
</dbReference>
<keyword evidence="3" id="KW-0472">Membrane</keyword>
<dbReference type="InterPro" id="IPR004474">
    <property type="entry name" value="LytR_CpsA_psr"/>
</dbReference>
<dbReference type="EMBL" id="CP029487">
    <property type="protein sequence ID" value="QCT71602.1"/>
    <property type="molecule type" value="Genomic_DNA"/>
</dbReference>
<evidence type="ECO:0000313" key="5">
    <source>
        <dbReference type="EMBL" id="QCT71602.1"/>
    </source>
</evidence>
<dbReference type="NCBIfam" id="TIGR00350">
    <property type="entry name" value="lytR_cpsA_psr"/>
    <property type="match status" value="1"/>
</dbReference>
<feature type="compositionally biased region" description="Polar residues" evidence="2">
    <location>
        <begin position="443"/>
        <end position="458"/>
    </location>
</feature>
<dbReference type="AlphaFoldDB" id="A0A4P9CA86"/>
<accession>A0A4P9CA86</accession>
<name>A0A4P9CA86_EUBML</name>
<keyword evidence="3" id="KW-1133">Transmembrane helix</keyword>
<evidence type="ECO:0000259" key="4">
    <source>
        <dbReference type="Pfam" id="PF03816"/>
    </source>
</evidence>
<dbReference type="Gene3D" id="3.40.630.190">
    <property type="entry name" value="LCP protein"/>
    <property type="match status" value="1"/>
</dbReference>
<sequence>MLPVTSTFIYFTFFYSFMRTKSILLYCTSLCLSIFFLNFLKNVSNLYQNYVIINKLKLPLCSDLHTICIIKILRGFYMTLKKKVLCIVLACLIIVVGSGAVYGFSILHGIAGEQLDESDLNINDLLSDDVANIAMFGIDGRDDVEGDRSDTIMIASINFKTGAIKVTSVMRDLLVKIPEGTKNDVSYEKINAAYDYGGPQLAVKTLNENFDLNISDYVVVNFDCLVDTVDTLGGVDVNIENEDVLYWTNEFINHVNYVLNKSDPKIEGVGTQHLTGVQALAYCRNRYSDDDYKRTARQREVVQQIVQKALNVDLFTGINLLGKVYPYVKTSLSLQEMTTYAKAFMTVENKTFTDYRIPLDDLSFGEMIDEVWYLVPNSLADNAVMLHKFLYESESYTPSANLLKISERVAEIAGSGSGGVTVDEDAPYQNYSNSNENEPTEPTPSVDNSYEDSYNGSEDNIDDSSDNLDTTTPSTDSDTPSTSGTPDDSAE</sequence>
<organism evidence="5 6">
    <name type="scientific">Eubacterium maltosivorans</name>
    <dbReference type="NCBI Taxonomy" id="2041044"/>
    <lineage>
        <taxon>Bacteria</taxon>
        <taxon>Bacillati</taxon>
        <taxon>Bacillota</taxon>
        <taxon>Clostridia</taxon>
        <taxon>Eubacteriales</taxon>
        <taxon>Eubacteriaceae</taxon>
        <taxon>Eubacterium</taxon>
    </lineage>
</organism>
<feature type="compositionally biased region" description="Low complexity" evidence="2">
    <location>
        <begin position="467"/>
        <end position="491"/>
    </location>
</feature>
<dbReference type="Pfam" id="PF03816">
    <property type="entry name" value="LytR_cpsA_psr"/>
    <property type="match status" value="1"/>
</dbReference>
<feature type="transmembrane region" description="Helical" evidence="3">
    <location>
        <begin position="23"/>
        <end position="40"/>
    </location>
</feature>
<dbReference type="InterPro" id="IPR050922">
    <property type="entry name" value="LytR/CpsA/Psr_CW_biosynth"/>
</dbReference>
<dbReference type="PANTHER" id="PTHR33392">
    <property type="entry name" value="POLYISOPRENYL-TEICHOIC ACID--PEPTIDOGLYCAN TEICHOIC ACID TRANSFERASE TAGU"/>
    <property type="match status" value="1"/>
</dbReference>
<feature type="region of interest" description="Disordered" evidence="2">
    <location>
        <begin position="415"/>
        <end position="491"/>
    </location>
</feature>
<evidence type="ECO:0000256" key="3">
    <source>
        <dbReference type="SAM" id="Phobius"/>
    </source>
</evidence>
<proteinExistence type="inferred from homology"/>
<evidence type="ECO:0000256" key="2">
    <source>
        <dbReference type="SAM" id="MobiDB-lite"/>
    </source>
</evidence>
<dbReference type="KEGG" id="emt:CPZ25_009780"/>
<dbReference type="PANTHER" id="PTHR33392:SF6">
    <property type="entry name" value="POLYISOPRENYL-TEICHOIC ACID--PEPTIDOGLYCAN TEICHOIC ACID TRANSFERASE TAGU"/>
    <property type="match status" value="1"/>
</dbReference>
<feature type="transmembrane region" description="Helical" evidence="3">
    <location>
        <begin position="84"/>
        <end position="104"/>
    </location>
</feature>
<feature type="domain" description="Cell envelope-related transcriptional attenuator" evidence="4">
    <location>
        <begin position="148"/>
        <end position="309"/>
    </location>
</feature>
<evidence type="ECO:0000313" key="6">
    <source>
        <dbReference type="Proteomes" id="UP000218387"/>
    </source>
</evidence>
<protein>
    <submittedName>
        <fullName evidence="5">LytR family transcriptional regulator</fullName>
    </submittedName>
</protein>
<evidence type="ECO:0000256" key="1">
    <source>
        <dbReference type="ARBA" id="ARBA00006068"/>
    </source>
</evidence>
<gene>
    <name evidence="5" type="ORF">CPZ25_009780</name>
</gene>
<reference evidence="5 6" key="1">
    <citation type="submission" date="2018-05" db="EMBL/GenBank/DDBJ databases">
        <title>Genome comparison of Eubacterium sp.</title>
        <authorList>
            <person name="Feng Y."/>
            <person name="Sanchez-Andrea I."/>
            <person name="Stams A.J.M."/>
            <person name="De Vos W.M."/>
        </authorList>
    </citation>
    <scope>NUCLEOTIDE SEQUENCE [LARGE SCALE GENOMIC DNA]</scope>
    <source>
        <strain evidence="5 6">YI</strain>
    </source>
</reference>
<keyword evidence="3" id="KW-0812">Transmembrane</keyword>